<feature type="region of interest" description="Disordered" evidence="2">
    <location>
        <begin position="1"/>
        <end position="155"/>
    </location>
</feature>
<feature type="region of interest" description="Disordered" evidence="2">
    <location>
        <begin position="302"/>
        <end position="344"/>
    </location>
</feature>
<dbReference type="GO" id="GO:0005737">
    <property type="term" value="C:cytoplasm"/>
    <property type="evidence" value="ECO:0007669"/>
    <property type="project" value="TreeGrafter"/>
</dbReference>
<feature type="compositionally biased region" description="Polar residues" evidence="2">
    <location>
        <begin position="25"/>
        <end position="38"/>
    </location>
</feature>
<dbReference type="AlphaFoldDB" id="A0AAD4T186"/>
<feature type="compositionally biased region" description="Low complexity" evidence="2">
    <location>
        <begin position="376"/>
        <end position="386"/>
    </location>
</feature>
<dbReference type="InterPro" id="IPR007573">
    <property type="entry name" value="QWRF"/>
</dbReference>
<feature type="compositionally biased region" description="Low complexity" evidence="2">
    <location>
        <begin position="1"/>
        <end position="16"/>
    </location>
</feature>
<dbReference type="PANTHER" id="PTHR31807">
    <property type="entry name" value="AUGMIN FAMILY MEMBER"/>
    <property type="match status" value="1"/>
</dbReference>
<dbReference type="GO" id="GO:0008017">
    <property type="term" value="F:microtubule binding"/>
    <property type="evidence" value="ECO:0007669"/>
    <property type="project" value="TreeGrafter"/>
</dbReference>
<dbReference type="Proteomes" id="UP001202328">
    <property type="component" value="Unassembled WGS sequence"/>
</dbReference>
<feature type="compositionally biased region" description="Polar residues" evidence="2">
    <location>
        <begin position="427"/>
        <end position="437"/>
    </location>
</feature>
<proteinExistence type="inferred from homology"/>
<dbReference type="GO" id="GO:0005880">
    <property type="term" value="C:nuclear microtubule"/>
    <property type="evidence" value="ECO:0007669"/>
    <property type="project" value="TreeGrafter"/>
</dbReference>
<dbReference type="GO" id="GO:0051225">
    <property type="term" value="P:spindle assembly"/>
    <property type="evidence" value="ECO:0007669"/>
    <property type="project" value="TreeGrafter"/>
</dbReference>
<feature type="region of interest" description="Disordered" evidence="2">
    <location>
        <begin position="361"/>
        <end position="442"/>
    </location>
</feature>
<feature type="compositionally biased region" description="Low complexity" evidence="2">
    <location>
        <begin position="309"/>
        <end position="333"/>
    </location>
</feature>
<protein>
    <recommendedName>
        <fullName evidence="5">QWRF motif-containing protein 2</fullName>
    </recommendedName>
</protein>
<comment type="similarity">
    <text evidence="1">Belongs to the QWRF family.</text>
</comment>
<sequence length="686" mass="74336">MVAAITATASTTTHQTPKQEESTTRRATIGTTNRSSNPTRPPLLPSERDNGLTSIASRRPKSKEITSRYLSSAASNSTSSSSSSFSSSRRCPSPSTTTTTTTTSTSSSTTTVTMTPLSGLKRSQSVDRRRPITPRPTTPLPDSRPNTSSSSSSSKILFTSTRSLSVSFQGESFSLPISKTKSTPQPNNFLSNGRKSTPERRKSTTTPMRDKVNGERDQVENSKPSDQHRWPARTRQVNPLTRSMDCTVEKKKIFGSGTSVVHGGGLNFNQSMIDETRRASFDCRLNNNAELLKSVQVAIDDSSNSVNGSVAPSDPTASASDSDSVSSGSNSGVQECGGIYKGRGLPRGVSVPARFWQETNSRLRRLHDPGSPLPSTPTSSRTMPQSKVFPARKSFTDSPISSPRPGTISRAMSSPIRGSARPASPSRVMTPSTSSPSRGMLSPARMRNAVGGTMSNQPINTPSILSFAADVRRGKMGETRVVDAHLLRLLYNRSLQWRFINARSDTALLVQRITAERNLYNAWVTMSELRDSVTVKRIKLQLRRQNLKLTSILKGQMTYMEEWALLDRDHSSSLSGATEALKASTLRLPVVGGARADIQNVKDAVGSAVDVMQAMASSICYLLSKVEEVNSLVAELANVSSQERALLDQCKDLMSTLAAMQVKECSLRTHLLQLKRLPATSLTTPV</sequence>
<evidence type="ECO:0000313" key="3">
    <source>
        <dbReference type="EMBL" id="KAI3931865.1"/>
    </source>
</evidence>
<keyword evidence="4" id="KW-1185">Reference proteome</keyword>
<organism evidence="3 4">
    <name type="scientific">Papaver atlanticum</name>
    <dbReference type="NCBI Taxonomy" id="357466"/>
    <lineage>
        <taxon>Eukaryota</taxon>
        <taxon>Viridiplantae</taxon>
        <taxon>Streptophyta</taxon>
        <taxon>Embryophyta</taxon>
        <taxon>Tracheophyta</taxon>
        <taxon>Spermatophyta</taxon>
        <taxon>Magnoliopsida</taxon>
        <taxon>Ranunculales</taxon>
        <taxon>Papaveraceae</taxon>
        <taxon>Papaveroideae</taxon>
        <taxon>Papaver</taxon>
    </lineage>
</organism>
<evidence type="ECO:0000313" key="4">
    <source>
        <dbReference type="Proteomes" id="UP001202328"/>
    </source>
</evidence>
<evidence type="ECO:0000256" key="1">
    <source>
        <dbReference type="ARBA" id="ARBA00010016"/>
    </source>
</evidence>
<gene>
    <name evidence="3" type="ORF">MKW98_012275</name>
</gene>
<evidence type="ECO:0008006" key="5">
    <source>
        <dbReference type="Google" id="ProtNLM"/>
    </source>
</evidence>
<evidence type="ECO:0000256" key="2">
    <source>
        <dbReference type="SAM" id="MobiDB-lite"/>
    </source>
</evidence>
<accession>A0AAD4T186</accession>
<dbReference type="Pfam" id="PF04484">
    <property type="entry name" value="QWRF"/>
    <property type="match status" value="1"/>
</dbReference>
<reference evidence="3" key="1">
    <citation type="submission" date="2022-04" db="EMBL/GenBank/DDBJ databases">
        <title>A functionally conserved STORR gene fusion in Papaver species that diverged 16.8 million years ago.</title>
        <authorList>
            <person name="Catania T."/>
        </authorList>
    </citation>
    <scope>NUCLEOTIDE SEQUENCE</scope>
    <source>
        <strain evidence="3">S-188037</strain>
    </source>
</reference>
<feature type="region of interest" description="Disordered" evidence="2">
    <location>
        <begin position="176"/>
        <end position="235"/>
    </location>
</feature>
<name>A0AAD4T186_9MAGN</name>
<feature type="compositionally biased region" description="Basic and acidic residues" evidence="2">
    <location>
        <begin position="196"/>
        <end position="229"/>
    </location>
</feature>
<comment type="caution">
    <text evidence="3">The sequence shown here is derived from an EMBL/GenBank/DDBJ whole genome shotgun (WGS) entry which is preliminary data.</text>
</comment>
<dbReference type="EMBL" id="JAJJMB010007130">
    <property type="protein sequence ID" value="KAI3931865.1"/>
    <property type="molecule type" value="Genomic_DNA"/>
</dbReference>
<feature type="compositionally biased region" description="Polar residues" evidence="2">
    <location>
        <begin position="176"/>
        <end position="195"/>
    </location>
</feature>
<dbReference type="PANTHER" id="PTHR31807:SF2">
    <property type="entry name" value="PROTEIN SNOWY COTYLEDON 3"/>
    <property type="match status" value="1"/>
</dbReference>
<feature type="compositionally biased region" description="Low complexity" evidence="2">
    <location>
        <begin position="67"/>
        <end position="118"/>
    </location>
</feature>